<evidence type="ECO:0000256" key="4">
    <source>
        <dbReference type="ARBA" id="ARBA00023088"/>
    </source>
</evidence>
<dbReference type="PROSITE" id="PS50847">
    <property type="entry name" value="GRAM_POS_ANCHORING"/>
    <property type="match status" value="1"/>
</dbReference>
<organism evidence="8 9">
    <name type="scientific">Lactobacillus johnsonii</name>
    <dbReference type="NCBI Taxonomy" id="33959"/>
    <lineage>
        <taxon>Bacteria</taxon>
        <taxon>Bacillati</taxon>
        <taxon>Bacillota</taxon>
        <taxon>Bacilli</taxon>
        <taxon>Lactobacillales</taxon>
        <taxon>Lactobacillaceae</taxon>
        <taxon>Lactobacillus</taxon>
    </lineage>
</organism>
<keyword evidence="1" id="KW-0134">Cell wall</keyword>
<protein>
    <submittedName>
        <fullName evidence="8">LPXTG cell wall anchor domain-containing protein</fullName>
    </submittedName>
</protein>
<dbReference type="InterPro" id="IPR019931">
    <property type="entry name" value="LPXTG_anchor"/>
</dbReference>
<feature type="compositionally biased region" description="Basic residues" evidence="5">
    <location>
        <begin position="67"/>
        <end position="78"/>
    </location>
</feature>
<evidence type="ECO:0000256" key="6">
    <source>
        <dbReference type="SAM" id="Phobius"/>
    </source>
</evidence>
<evidence type="ECO:0000313" key="8">
    <source>
        <dbReference type="EMBL" id="QIA88043.1"/>
    </source>
</evidence>
<feature type="region of interest" description="Disordered" evidence="5">
    <location>
        <begin position="1"/>
        <end position="90"/>
    </location>
</feature>
<dbReference type="Pfam" id="PF00746">
    <property type="entry name" value="Gram_pos_anchor"/>
    <property type="match status" value="1"/>
</dbReference>
<evidence type="ECO:0000256" key="2">
    <source>
        <dbReference type="ARBA" id="ARBA00022525"/>
    </source>
</evidence>
<evidence type="ECO:0000256" key="5">
    <source>
        <dbReference type="SAM" id="MobiDB-lite"/>
    </source>
</evidence>
<keyword evidence="3" id="KW-0732">Signal</keyword>
<dbReference type="NCBIfam" id="TIGR01167">
    <property type="entry name" value="LPXTG_anchor"/>
    <property type="match status" value="1"/>
</dbReference>
<feature type="compositionally biased region" description="Low complexity" evidence="5">
    <location>
        <begin position="37"/>
        <end position="49"/>
    </location>
</feature>
<feature type="transmembrane region" description="Helical" evidence="6">
    <location>
        <begin position="90"/>
        <end position="106"/>
    </location>
</feature>
<feature type="domain" description="Gram-positive cocci surface proteins LPxTG" evidence="7">
    <location>
        <begin position="81"/>
        <end position="115"/>
    </location>
</feature>
<sequence>MSESLSNSNTSTSTLNSHSVSQSLIPSETPSTSLNNQTEQITPGTTTETHFYPNRRKSDSVEVTRVNKVHRKTARSINRKLPQTGAKNDSGLLGIVATTLGALLGLRNKKRKNRK</sequence>
<keyword evidence="6" id="KW-0472">Membrane</keyword>
<feature type="compositionally biased region" description="Low complexity" evidence="5">
    <location>
        <begin position="1"/>
        <end position="24"/>
    </location>
</feature>
<reference evidence="8 9" key="1">
    <citation type="submission" date="2019-06" db="EMBL/GenBank/DDBJ databases">
        <title>Whole genome sequencing of Lactobacillus johnsonii strain G2A.</title>
        <authorList>
            <person name="Conlan S."/>
            <person name="Thomas P.J."/>
            <person name="Mullikin J."/>
            <person name="Singer J."/>
            <person name="Weaver C."/>
            <person name="Segre J.A."/>
        </authorList>
    </citation>
    <scope>NUCLEOTIDE SEQUENCE [LARGE SCALE GENOMIC DNA]</scope>
    <source>
        <strain evidence="8 9">G2A</strain>
    </source>
</reference>
<gene>
    <name evidence="8" type="ORF">FEE39_06835</name>
</gene>
<feature type="compositionally biased region" description="Polar residues" evidence="5">
    <location>
        <begin position="25"/>
        <end position="36"/>
    </location>
</feature>
<proteinExistence type="predicted"/>
<dbReference type="Proteomes" id="UP000464749">
    <property type="component" value="Chromosome"/>
</dbReference>
<keyword evidence="6" id="KW-1133">Transmembrane helix</keyword>
<name>A0A9X7TIH5_LACJH</name>
<dbReference type="RefSeq" id="WP_163588782.1">
    <property type="nucleotide sequence ID" value="NZ_CP040854.1"/>
</dbReference>
<keyword evidence="2" id="KW-0964">Secreted</keyword>
<dbReference type="EMBL" id="CP040854">
    <property type="protein sequence ID" value="QIA88043.1"/>
    <property type="molecule type" value="Genomic_DNA"/>
</dbReference>
<dbReference type="AlphaFoldDB" id="A0A9X7TIH5"/>
<evidence type="ECO:0000259" key="7">
    <source>
        <dbReference type="PROSITE" id="PS50847"/>
    </source>
</evidence>
<evidence type="ECO:0000313" key="9">
    <source>
        <dbReference type="Proteomes" id="UP000464749"/>
    </source>
</evidence>
<keyword evidence="4" id="KW-0572">Peptidoglycan-anchor</keyword>
<keyword evidence="6" id="KW-0812">Transmembrane</keyword>
<evidence type="ECO:0000256" key="3">
    <source>
        <dbReference type="ARBA" id="ARBA00022729"/>
    </source>
</evidence>
<evidence type="ECO:0000256" key="1">
    <source>
        <dbReference type="ARBA" id="ARBA00022512"/>
    </source>
</evidence>
<accession>A0A9X7TIH5</accession>